<dbReference type="GeneID" id="18563781"/>
<keyword evidence="1" id="KW-0812">Transmembrane</keyword>
<keyword evidence="1" id="KW-1133">Transmembrane helix</keyword>
<feature type="transmembrane region" description="Helical" evidence="1">
    <location>
        <begin position="6"/>
        <end position="27"/>
    </location>
</feature>
<dbReference type="Pfam" id="PF04307">
    <property type="entry name" value="YdjM"/>
    <property type="match status" value="1"/>
</dbReference>
<feature type="transmembrane region" description="Helical" evidence="1">
    <location>
        <begin position="69"/>
        <end position="88"/>
    </location>
</feature>
<evidence type="ECO:0000313" key="2">
    <source>
        <dbReference type="EMBL" id="AEO93816.1"/>
    </source>
</evidence>
<reference evidence="2 3" key="1">
    <citation type="submission" date="2011-09" db="EMBL/GenBank/DDBJ databases">
        <authorList>
            <person name="Pope W.H."/>
            <person name="Pedulla M.L."/>
            <person name="Ford M.E."/>
            <person name="Peebles C.L."/>
            <person name="Hatfull G.H."/>
            <person name="Hendrix R.W."/>
        </authorList>
    </citation>
    <scope>NUCLEOTIDE SEQUENCE [LARGE SCALE GENOMIC DNA]</scope>
    <source>
        <strain evidence="2">G</strain>
    </source>
</reference>
<protein>
    <submittedName>
        <fullName evidence="2">Gp570</fullName>
    </submittedName>
</protein>
<keyword evidence="1" id="KW-0472">Membrane</keyword>
<name>G3MAV0_9CAUD</name>
<dbReference type="KEGG" id="vg:18563781"/>
<organism evidence="2 3">
    <name type="scientific">Bacillus phage G</name>
    <dbReference type="NCBI Taxonomy" id="2884420"/>
    <lineage>
        <taxon>Viruses</taxon>
        <taxon>Duplodnaviria</taxon>
        <taxon>Heunggongvirae</taxon>
        <taxon>Uroviricota</taxon>
        <taxon>Caudoviricetes</taxon>
        <taxon>Donellivirus</taxon>
        <taxon>Donellivirus gee</taxon>
    </lineage>
</organism>
<dbReference type="EMBL" id="JN638751">
    <property type="protein sequence ID" value="AEO93816.1"/>
    <property type="molecule type" value="Genomic_DNA"/>
</dbReference>
<dbReference type="InterPro" id="IPR007404">
    <property type="entry name" value="YdjM-like"/>
</dbReference>
<evidence type="ECO:0000256" key="1">
    <source>
        <dbReference type="SAM" id="Phobius"/>
    </source>
</evidence>
<evidence type="ECO:0000313" key="3">
    <source>
        <dbReference type="Proteomes" id="UP000009273"/>
    </source>
</evidence>
<dbReference type="Proteomes" id="UP000009273">
    <property type="component" value="Segment"/>
</dbReference>
<sequence>MFIGLITWIFFDCTLITLPLFLFGSILPDIDHPKSKLGRFNLLNRIKVRKKGYRGQSVRLIKHRGKSHTILGIILLSSPFLLINYQSFEAVFLGSLSHILGDRFQALFTKSKYKLRLW</sequence>
<proteinExistence type="predicted"/>
<dbReference type="RefSeq" id="YP_009015862.1">
    <property type="nucleotide sequence ID" value="NC_023719.1"/>
</dbReference>
<accession>G3MAV0</accession>
<keyword evidence="3" id="KW-1185">Reference proteome</keyword>
<gene>
    <name evidence="2" type="primary">570</name>
    <name evidence="2" type="ORF">G_570</name>
</gene>